<name>A0A077P3Q7_XENBV</name>
<dbReference type="HOGENOM" id="CLU_3298773_0_0_6"/>
<dbReference type="EMBL" id="CBSX010000091">
    <property type="protein sequence ID" value="CDH05253.1"/>
    <property type="molecule type" value="Genomic_DNA"/>
</dbReference>
<dbReference type="AlphaFoldDB" id="A0A077P3Q7"/>
<dbReference type="Proteomes" id="UP000028483">
    <property type="component" value="Unassembled WGS sequence"/>
</dbReference>
<organism evidence="1 2">
    <name type="scientific">Xenorhabdus bovienii str. oregonense</name>
    <dbReference type="NCBI Taxonomy" id="1398202"/>
    <lineage>
        <taxon>Bacteria</taxon>
        <taxon>Pseudomonadati</taxon>
        <taxon>Pseudomonadota</taxon>
        <taxon>Gammaproteobacteria</taxon>
        <taxon>Enterobacterales</taxon>
        <taxon>Morganellaceae</taxon>
        <taxon>Xenorhabdus</taxon>
    </lineage>
</organism>
<proteinExistence type="predicted"/>
<gene>
    <name evidence="1" type="ORF">XBO1_1800038</name>
</gene>
<comment type="caution">
    <text evidence="1">The sequence shown here is derived from an EMBL/GenBank/DDBJ whole genome shotgun (WGS) entry which is preliminary data.</text>
</comment>
<evidence type="ECO:0008006" key="3">
    <source>
        <dbReference type="Google" id="ProtNLM"/>
    </source>
</evidence>
<protein>
    <recommendedName>
        <fullName evidence="3">Transposase</fullName>
    </recommendedName>
</protein>
<accession>A0A077P3Q7</accession>
<evidence type="ECO:0000313" key="2">
    <source>
        <dbReference type="Proteomes" id="UP000028483"/>
    </source>
</evidence>
<sequence length="40" mass="4851">MTIIWLLFDLAMLMRRNPRPNWSRVYGEIAKHHNLSLSIR</sequence>
<evidence type="ECO:0000313" key="1">
    <source>
        <dbReference type="EMBL" id="CDH05253.1"/>
    </source>
</evidence>
<reference evidence="1" key="1">
    <citation type="submission" date="2013-07" db="EMBL/GenBank/DDBJ databases">
        <title>Sub-species coevolution in mutualistic symbiosis.</title>
        <authorList>
            <person name="Murfin K."/>
            <person name="Klassen J."/>
            <person name="Lee M."/>
            <person name="Forst S."/>
            <person name="Stock P."/>
            <person name="Goodrich-Blair H."/>
        </authorList>
    </citation>
    <scope>NUCLEOTIDE SEQUENCE [LARGE SCALE GENOMIC DNA]</scope>
    <source>
        <strain evidence="1">Oregonense</strain>
    </source>
</reference>